<dbReference type="AlphaFoldDB" id="A0AAW1H8D5"/>
<dbReference type="PANTHER" id="PTHR36482:SF6">
    <property type="entry name" value="JASMONATE-INDUCED PROTEIN HOMOLOG"/>
    <property type="match status" value="1"/>
</dbReference>
<evidence type="ECO:0000313" key="2">
    <source>
        <dbReference type="Proteomes" id="UP001443914"/>
    </source>
</evidence>
<dbReference type="PANTHER" id="PTHR36482">
    <property type="entry name" value="OSJNBA0024J22.15 PROTEIN"/>
    <property type="match status" value="1"/>
</dbReference>
<accession>A0AAW1H8D5</accession>
<gene>
    <name evidence="1" type="ORF">RND81_12G092300</name>
</gene>
<sequence>MACEKVQKGTLSSSFDKTLRQVQAGAEVLMTNQTGFVMTLDRSCNWSGKPAGNSGFPYNIGVNSSARFTHLRDGNFGSSGVVVYAGANVSMVSCAWVLAWDAPADSDDLPNKVYVACGPKGTIDGLTFDQIRTNLEYSGAASQAINPATQINANAEINDMTAGTASVGANFGLFN</sequence>
<organism evidence="1 2">
    <name type="scientific">Saponaria officinalis</name>
    <name type="common">Common soapwort</name>
    <name type="synonym">Lychnis saponaria</name>
    <dbReference type="NCBI Taxonomy" id="3572"/>
    <lineage>
        <taxon>Eukaryota</taxon>
        <taxon>Viridiplantae</taxon>
        <taxon>Streptophyta</taxon>
        <taxon>Embryophyta</taxon>
        <taxon>Tracheophyta</taxon>
        <taxon>Spermatophyta</taxon>
        <taxon>Magnoliopsida</taxon>
        <taxon>eudicotyledons</taxon>
        <taxon>Gunneridae</taxon>
        <taxon>Pentapetalae</taxon>
        <taxon>Caryophyllales</taxon>
        <taxon>Caryophyllaceae</taxon>
        <taxon>Caryophylleae</taxon>
        <taxon>Saponaria</taxon>
    </lineage>
</organism>
<evidence type="ECO:0000313" key="1">
    <source>
        <dbReference type="EMBL" id="KAK9672317.1"/>
    </source>
</evidence>
<protein>
    <submittedName>
        <fullName evidence="1">Uncharacterized protein</fullName>
    </submittedName>
</protein>
<name>A0AAW1H8D5_SAPOF</name>
<dbReference type="InterPro" id="IPR053085">
    <property type="entry name" value="Jasmonate-induced_protein"/>
</dbReference>
<keyword evidence="2" id="KW-1185">Reference proteome</keyword>
<dbReference type="Proteomes" id="UP001443914">
    <property type="component" value="Unassembled WGS sequence"/>
</dbReference>
<proteinExistence type="predicted"/>
<comment type="caution">
    <text evidence="1">The sequence shown here is derived from an EMBL/GenBank/DDBJ whole genome shotgun (WGS) entry which is preliminary data.</text>
</comment>
<reference evidence="1" key="1">
    <citation type="submission" date="2024-03" db="EMBL/GenBank/DDBJ databases">
        <title>WGS assembly of Saponaria officinalis var. Norfolk2.</title>
        <authorList>
            <person name="Jenkins J."/>
            <person name="Shu S."/>
            <person name="Grimwood J."/>
            <person name="Barry K."/>
            <person name="Goodstein D."/>
            <person name="Schmutz J."/>
            <person name="Leebens-Mack J."/>
            <person name="Osbourn A."/>
        </authorList>
    </citation>
    <scope>NUCLEOTIDE SEQUENCE [LARGE SCALE GENOMIC DNA]</scope>
    <source>
        <strain evidence="1">JIC</strain>
    </source>
</reference>
<dbReference type="EMBL" id="JBDFQZ010000012">
    <property type="protein sequence ID" value="KAK9672317.1"/>
    <property type="molecule type" value="Genomic_DNA"/>
</dbReference>